<name>A0A1W0BEP8_9NOCA</name>
<dbReference type="EMBL" id="MUMY01000001">
    <property type="protein sequence ID" value="ONM50528.1"/>
    <property type="molecule type" value="Genomic_DNA"/>
</dbReference>
<keyword evidence="6" id="KW-1185">Reference proteome</keyword>
<evidence type="ECO:0000256" key="3">
    <source>
        <dbReference type="ARBA" id="ARBA00022490"/>
    </source>
</evidence>
<evidence type="ECO:0000256" key="2">
    <source>
        <dbReference type="ARBA" id="ARBA00006411"/>
    </source>
</evidence>
<dbReference type="RefSeq" id="WP_077114437.1">
    <property type="nucleotide sequence ID" value="NZ_LOKT01000001.1"/>
</dbReference>
<evidence type="ECO:0008006" key="7">
    <source>
        <dbReference type="Google" id="ProtNLM"/>
    </source>
</evidence>
<reference evidence="5 6" key="1">
    <citation type="journal article" date="2016" name="Antonie Van Leeuwenhoek">
        <title>Nocardia donostiensis sp. nov., isolated from human respiratory specimens.</title>
        <authorList>
            <person name="Ercibengoa M."/>
            <person name="Bell M."/>
            <person name="Marimon J.M."/>
            <person name="Humrighouse B."/>
            <person name="Klenk H.P."/>
            <person name="Potter G."/>
            <person name="Perez-Trallero E."/>
        </authorList>
    </citation>
    <scope>NUCLEOTIDE SEQUENCE [LARGE SCALE GENOMIC DNA]</scope>
    <source>
        <strain evidence="5 6">X1655</strain>
    </source>
</reference>
<keyword evidence="4" id="KW-0143">Chaperone</keyword>
<accession>A0A1W0BEP8</accession>
<sequence>MNRTWELTDLEFVVAWEDVKGDFLPHPFVFTSRTPLWNDYLREQREVRENLKTKLDGSFSEVLDMLAQPDIRLEVAGWDSRNSEDPKSCIRIIAARLDARAVLATQLPGETVRHSGGYTFTEIDPLSLADAVVKALPEAGAGQRPEVVLAAAATTEAGFDYSYQESEVFDSFDDSIGRRSDDFLAAPTALMGVVRVVQGRSRFGPRGIVSRTLRWRDLVDDGRYLITEDNPPVARGADAKRMTATLNSEIATVISAIKDQRV</sequence>
<protein>
    <recommendedName>
        <fullName evidence="7">ESX secretion-associated protein EspG</fullName>
    </recommendedName>
</protein>
<proteinExistence type="inferred from homology"/>
<evidence type="ECO:0000313" key="6">
    <source>
        <dbReference type="Proteomes" id="UP000188836"/>
    </source>
</evidence>
<gene>
    <name evidence="5" type="ORF">B0T46_01035</name>
</gene>
<dbReference type="AlphaFoldDB" id="A0A1W0BEP8"/>
<dbReference type="InterPro" id="IPR025734">
    <property type="entry name" value="EspG"/>
</dbReference>
<dbReference type="STRING" id="1538463.B0T36_01130"/>
<evidence type="ECO:0000313" key="5">
    <source>
        <dbReference type="EMBL" id="ONM50528.1"/>
    </source>
</evidence>
<comment type="similarity">
    <text evidence="2">Belongs to the EspG family.</text>
</comment>
<comment type="caution">
    <text evidence="5">The sequence shown here is derived from an EMBL/GenBank/DDBJ whole genome shotgun (WGS) entry which is preliminary data.</text>
</comment>
<dbReference type="Pfam" id="PF14011">
    <property type="entry name" value="ESX-1_EspG"/>
    <property type="match status" value="1"/>
</dbReference>
<evidence type="ECO:0000256" key="4">
    <source>
        <dbReference type="ARBA" id="ARBA00023186"/>
    </source>
</evidence>
<keyword evidence="3" id="KW-0963">Cytoplasm</keyword>
<comment type="subcellular location">
    <subcellularLocation>
        <location evidence="1">Cytoplasm</location>
    </subcellularLocation>
</comment>
<organism evidence="5 6">
    <name type="scientific">Nocardia donostiensis</name>
    <dbReference type="NCBI Taxonomy" id="1538463"/>
    <lineage>
        <taxon>Bacteria</taxon>
        <taxon>Bacillati</taxon>
        <taxon>Actinomycetota</taxon>
        <taxon>Actinomycetes</taxon>
        <taxon>Mycobacteriales</taxon>
        <taxon>Nocardiaceae</taxon>
        <taxon>Nocardia</taxon>
    </lineage>
</organism>
<evidence type="ECO:0000256" key="1">
    <source>
        <dbReference type="ARBA" id="ARBA00004496"/>
    </source>
</evidence>
<dbReference type="Proteomes" id="UP000188836">
    <property type="component" value="Unassembled WGS sequence"/>
</dbReference>